<dbReference type="STRING" id="1144275.COCOR_03658"/>
<dbReference type="InParanoid" id="H8MNE4"/>
<reference evidence="3 4" key="1">
    <citation type="journal article" date="2012" name="J. Bacteriol.">
        <title>Complete Genome Sequence of the Fruiting Myxobacterium Corallococcus coralloides DSM 2259.</title>
        <authorList>
            <person name="Huntley S."/>
            <person name="Zhang Y."/>
            <person name="Treuner-Lange A."/>
            <person name="Kneip S."/>
            <person name="Sensen C.W."/>
            <person name="Sogaard-Andersen L."/>
        </authorList>
    </citation>
    <scope>NUCLEOTIDE SEQUENCE [LARGE SCALE GENOMIC DNA]</scope>
    <source>
        <strain evidence="4">ATCC 25202 / DSM 2259 / NBRC 100086 / M2</strain>
    </source>
</reference>
<dbReference type="OrthoDB" id="1273722at2"/>
<feature type="domain" description="Thiopeptide-type bacteriocin biosynthesis" evidence="2">
    <location>
        <begin position="803"/>
        <end position="1075"/>
    </location>
</feature>
<name>H8MNE4_CORCM</name>
<dbReference type="EMBL" id="CP003389">
    <property type="protein sequence ID" value="AFE10373.1"/>
    <property type="molecule type" value="Genomic_DNA"/>
</dbReference>
<evidence type="ECO:0000259" key="2">
    <source>
        <dbReference type="Pfam" id="PF14028"/>
    </source>
</evidence>
<dbReference type="Pfam" id="PF14028">
    <property type="entry name" value="Lant_dehydr_C"/>
    <property type="match status" value="1"/>
</dbReference>
<evidence type="ECO:0000313" key="3">
    <source>
        <dbReference type="EMBL" id="AFE10373.1"/>
    </source>
</evidence>
<dbReference type="Pfam" id="PF04738">
    <property type="entry name" value="Lant_dehydr_N"/>
    <property type="match status" value="1"/>
</dbReference>
<dbReference type="eggNOG" id="ENOG502Z81U">
    <property type="taxonomic scope" value="Bacteria"/>
</dbReference>
<keyword evidence="4" id="KW-1185">Reference proteome</keyword>
<dbReference type="InterPro" id="IPR023809">
    <property type="entry name" value="Thiopep_bacteriocin_synth_dom"/>
</dbReference>
<protein>
    <submittedName>
        <fullName evidence="3">Lanthionine biosynthesis protein LanB</fullName>
    </submittedName>
</protein>
<feature type="domain" description="Lantibiotic dehydratase N-terminal" evidence="1">
    <location>
        <begin position="68"/>
        <end position="733"/>
    </location>
</feature>
<evidence type="ECO:0000259" key="1">
    <source>
        <dbReference type="Pfam" id="PF04738"/>
    </source>
</evidence>
<gene>
    <name evidence="3" type="primary">spaB1</name>
    <name evidence="3" type="ordered locus">COCOR_03658</name>
</gene>
<organism evidence="3 4">
    <name type="scientific">Corallococcus coralloides (strain ATCC 25202 / DSM 2259 / NBRC 100086 / M2)</name>
    <name type="common">Myxococcus coralloides</name>
    <dbReference type="NCBI Taxonomy" id="1144275"/>
    <lineage>
        <taxon>Bacteria</taxon>
        <taxon>Pseudomonadati</taxon>
        <taxon>Myxococcota</taxon>
        <taxon>Myxococcia</taxon>
        <taxon>Myxococcales</taxon>
        <taxon>Cystobacterineae</taxon>
        <taxon>Myxococcaceae</taxon>
        <taxon>Corallococcus</taxon>
    </lineage>
</organism>
<proteinExistence type="predicted"/>
<dbReference type="Proteomes" id="UP000007587">
    <property type="component" value="Chromosome"/>
</dbReference>
<dbReference type="HOGENOM" id="CLU_010573_0_0_7"/>
<dbReference type="AlphaFoldDB" id="H8MNE4"/>
<dbReference type="RefSeq" id="WP_014396470.1">
    <property type="nucleotide sequence ID" value="NC_017030.1"/>
</dbReference>
<accession>H8MNE4</accession>
<dbReference type="KEGG" id="ccx:COCOR_03658"/>
<sequence>MSQLRPRAPAESLMEPADFFVLRTPLLPFDAVEHWSSRLTAPQAPESLAKALDADRALLRTRLRAYVERPEVREALFVASPSLEEGLPLWFQAPDSEYGLKVERALVRYFLRMAGRCTPFGLFASCSVGKLGARTHLPVADARECQRDTRLDMDYLTRLVEALVRHPALRDVLRYRPNGSLYRAAGRLRYVETRHAGAVRQHHLSSVRPDAYLEAVLECARPGARPEQLVRTLVALDAEVDAQEAAGYVRTLVDNDLLVPELAVPVTGPEPLPYLVARLRALAQESGPGEAAQVALEAATCLEDVGGQLSMLDAGGPGRSKEAYLAIATRLEALPVKVELPRLFQVDLYRPAPGATLGPEVLAEATRAVELVRRMGPQLHTGNSLLSAFCEAFTRRYEGREVPLLEALDEESGVGFQVSHAPAADGAPLLRGLAFPAATETGGTLGARELHLMRRLTASPGARVLTLGEEDLKALSSEKAAPAPDALSVGFSVQAASDEAFTRGDFSLVLRGAGGPSGANTLGRFCHGDEALRDAVERHLRAEEALRPDAVFAEVVHLPEGRIGNVLLRPQLRGHEIPFLGASGAPEAQQLPVEDLRVSVVDGRVVLRSKRLGREVLPRLTTAHNFSRGLGVYRFLCMLQHDGRAVGLSWNWGALEGLDFLPRVVSGRVVLSLARWRLGPDVLKPLGAARGEECFRAVQQLRERLGLPRHVALVSGDNVLPLDLDNVLCVETLASLVKDSPRAVLREQLVGPDALCAHGPEGRFVHELFLPMVRRQEPTPSVPAPRTVSTAGALRHFAPGSEWLYAKLYAGTAGADDVLCDAVAPLVERLVREGVVDRWFFIRFEDPDRHVRLRLHGDPARLNRDALPALSAAVAPLMRDGVVWKVQLDTYERELERYGGPEGMALAEELFHADSDAVLKLMALLDGDAGAEARWQLTLRGMDLLLDDLGLDLRMKLNVAERSRDYFGREFRMDPAFTHQLGARYRQSRAALEAAWAPDAQESPLLIEGLAVLRERSERLVSVRRRLEAASREGRLGVALLATASLHLHMHANRMLRSAARAQELVLHDFLARTYQSQLARARAKEPRP</sequence>
<evidence type="ECO:0000313" key="4">
    <source>
        <dbReference type="Proteomes" id="UP000007587"/>
    </source>
</evidence>
<dbReference type="InterPro" id="IPR006827">
    <property type="entry name" value="Lant_deHydtase_N"/>
</dbReference>
<dbReference type="NCBIfam" id="TIGR03891">
    <property type="entry name" value="thiopep_ocin"/>
    <property type="match status" value="1"/>
</dbReference>
<reference evidence="4" key="2">
    <citation type="submission" date="2012-03" db="EMBL/GenBank/DDBJ databases">
        <title>Genome sequence of the fruiting myxobacterium Corallococcus coralloides DSM 2259.</title>
        <authorList>
            <person name="Huntley S."/>
            <person name="Zhang Y."/>
            <person name="Treuner-Lange A."/>
            <person name="Sensen C.W."/>
            <person name="Sogaard-Andersen L."/>
        </authorList>
    </citation>
    <scope>NUCLEOTIDE SEQUENCE [LARGE SCALE GENOMIC DNA]</scope>
    <source>
        <strain evidence="4">ATCC 25202 / DSM 2259 / NBRC 100086 / M2</strain>
    </source>
</reference>